<dbReference type="Gene3D" id="3.40.50.720">
    <property type="entry name" value="NAD(P)-binding Rossmann-like Domain"/>
    <property type="match status" value="1"/>
</dbReference>
<accession>A0ABV4JSB9</accession>
<dbReference type="PANTHER" id="PTHR33406:SF13">
    <property type="entry name" value="MEMBRANE PROTEIN YDFJ"/>
    <property type="match status" value="1"/>
</dbReference>
<keyword evidence="3 6" id="KW-0812">Transmembrane</keyword>
<feature type="transmembrane region" description="Helical" evidence="6">
    <location>
        <begin position="354"/>
        <end position="376"/>
    </location>
</feature>
<comment type="caution">
    <text evidence="8">The sequence shown here is derived from an EMBL/GenBank/DDBJ whole genome shotgun (WGS) entry which is preliminary data.</text>
</comment>
<dbReference type="Pfam" id="PF03435">
    <property type="entry name" value="Sacchrp_dh_NADP"/>
    <property type="match status" value="1"/>
</dbReference>
<proteinExistence type="predicted"/>
<dbReference type="InterPro" id="IPR004869">
    <property type="entry name" value="MMPL_dom"/>
</dbReference>
<dbReference type="EMBL" id="JBFSOO010000001">
    <property type="protein sequence ID" value="MEZ6852343.1"/>
    <property type="molecule type" value="Genomic_DNA"/>
</dbReference>
<organism evidence="8 9">
    <name type="scientific">Halodesulfovibrio aestuarii</name>
    <dbReference type="NCBI Taxonomy" id="126333"/>
    <lineage>
        <taxon>Bacteria</taxon>
        <taxon>Pseudomonadati</taxon>
        <taxon>Thermodesulfobacteriota</taxon>
        <taxon>Desulfovibrionia</taxon>
        <taxon>Desulfovibrionales</taxon>
        <taxon>Desulfovibrionaceae</taxon>
        <taxon>Halodesulfovibrio</taxon>
    </lineage>
</organism>
<evidence type="ECO:0000256" key="3">
    <source>
        <dbReference type="ARBA" id="ARBA00022692"/>
    </source>
</evidence>
<feature type="transmembrane region" description="Helical" evidence="6">
    <location>
        <begin position="414"/>
        <end position="432"/>
    </location>
</feature>
<keyword evidence="9" id="KW-1185">Reference proteome</keyword>
<keyword evidence="5 6" id="KW-0472">Membrane</keyword>
<feature type="domain" description="SSD" evidence="7">
    <location>
        <begin position="638"/>
        <end position="765"/>
    </location>
</feature>
<feature type="domain" description="SSD" evidence="7">
    <location>
        <begin position="253"/>
        <end position="378"/>
    </location>
</feature>
<dbReference type="InterPro" id="IPR005097">
    <property type="entry name" value="Sacchrp_dh_NADP-bd"/>
</dbReference>
<reference evidence="8 9" key="1">
    <citation type="submission" date="2024-07" db="EMBL/GenBank/DDBJ databases">
        <title>Active virus-host system and metabolic interactions in a Lokiarchaeon culture.</title>
        <authorList>
            <person name="Ponce Toledo R.I."/>
            <person name="Rodrigues Oliveira T."/>
            <person name="Schleper C."/>
        </authorList>
    </citation>
    <scope>NUCLEOTIDE SEQUENCE [LARGE SCALE GENOMIC DNA]</scope>
    <source>
        <strain evidence="8 9">B35</strain>
    </source>
</reference>
<dbReference type="InterPro" id="IPR000731">
    <property type="entry name" value="SSD"/>
</dbReference>
<evidence type="ECO:0000313" key="9">
    <source>
        <dbReference type="Proteomes" id="UP001568358"/>
    </source>
</evidence>
<keyword evidence="2" id="KW-1003">Cell membrane</keyword>
<evidence type="ECO:0000256" key="1">
    <source>
        <dbReference type="ARBA" id="ARBA00004651"/>
    </source>
</evidence>
<dbReference type="InterPro" id="IPR036291">
    <property type="entry name" value="NAD(P)-bd_dom_sf"/>
</dbReference>
<feature type="transmembrane region" description="Helical" evidence="6">
    <location>
        <begin position="741"/>
        <end position="765"/>
    </location>
</feature>
<comment type="subcellular location">
    <subcellularLocation>
        <location evidence="1">Cell membrane</location>
        <topology evidence="1">Multi-pass membrane protein</topology>
    </subcellularLocation>
</comment>
<feature type="transmembrane region" description="Helical" evidence="6">
    <location>
        <begin position="253"/>
        <end position="273"/>
    </location>
</feature>
<name>A0ABV4JSB9_9BACT</name>
<feature type="transmembrane region" description="Helical" evidence="6">
    <location>
        <begin position="711"/>
        <end position="729"/>
    </location>
</feature>
<feature type="transmembrane region" description="Helical" evidence="6">
    <location>
        <begin position="279"/>
        <end position="303"/>
    </location>
</feature>
<dbReference type="PROSITE" id="PS50156">
    <property type="entry name" value="SSD"/>
    <property type="match status" value="2"/>
</dbReference>
<gene>
    <name evidence="8" type="ORF">AB2Z07_02145</name>
</gene>
<keyword evidence="4 6" id="KW-1133">Transmembrane helix</keyword>
<feature type="transmembrane region" description="Helical" evidence="6">
    <location>
        <begin position="643"/>
        <end position="664"/>
    </location>
</feature>
<dbReference type="PANTHER" id="PTHR33406">
    <property type="entry name" value="MEMBRANE PROTEIN MJ1562-RELATED"/>
    <property type="match status" value="1"/>
</dbReference>
<protein>
    <submittedName>
        <fullName evidence="8">MMPL family transporter</fullName>
    </submittedName>
</protein>
<dbReference type="Gene3D" id="1.20.1640.10">
    <property type="entry name" value="Multidrug efflux transporter AcrB transmembrane domain"/>
    <property type="match status" value="2"/>
</dbReference>
<feature type="transmembrane region" description="Helical" evidence="6">
    <location>
        <begin position="618"/>
        <end position="636"/>
    </location>
</feature>
<dbReference type="Proteomes" id="UP001568358">
    <property type="component" value="Unassembled WGS sequence"/>
</dbReference>
<evidence type="ECO:0000256" key="6">
    <source>
        <dbReference type="SAM" id="Phobius"/>
    </source>
</evidence>
<evidence type="ECO:0000313" key="8">
    <source>
        <dbReference type="EMBL" id="MEZ6852343.1"/>
    </source>
</evidence>
<dbReference type="SUPFAM" id="SSF82866">
    <property type="entry name" value="Multidrug efflux transporter AcrB transmembrane domain"/>
    <property type="match status" value="2"/>
</dbReference>
<evidence type="ECO:0000256" key="4">
    <source>
        <dbReference type="ARBA" id="ARBA00022989"/>
    </source>
</evidence>
<evidence type="ECO:0000256" key="5">
    <source>
        <dbReference type="ARBA" id="ARBA00023136"/>
    </source>
</evidence>
<evidence type="ECO:0000256" key="2">
    <source>
        <dbReference type="ARBA" id="ARBA00022475"/>
    </source>
</evidence>
<dbReference type="RefSeq" id="WP_371149886.1">
    <property type="nucleotide sequence ID" value="NZ_JBFSOO010000001.1"/>
</dbReference>
<dbReference type="InterPro" id="IPR050545">
    <property type="entry name" value="Mycobact_MmpL"/>
</dbReference>
<evidence type="ECO:0000259" key="7">
    <source>
        <dbReference type="PROSITE" id="PS50156"/>
    </source>
</evidence>
<sequence>MSGYVPPTDTIFSRLALLICRHPWRTVCALSLCTALFIVQMQKLTFDNSEDIWFVQGDPSLSRVQTFRKLFGNDDFVFMVFNSSKVFSKESLTSLEKLAGELETKVPYVKDVTWLGNAEYMEGKDDTIHISKLFESKKADTINLDEVKQKALNEKLFQNSVISPDGKHLGLIVELGAYPDTVEDPRSEVAPAITKILQQPEYASLAPHLVGQPILHHVYNMLSLTESQKFFGLCLLIQFLLLLKFTKGFKGVLTSLAVVFISVVWTMGLIHILGYTLNLFIILVPTLLICIGIGDSMHIISAYHQHQSTTDSPRAAIIKSISEVGPPCLFTSLTTAAGFLAFNAADIRPFREMGIYASLGTMAAFVLSIVLVTLLYHSNKKENSKVTQNNFIERLLEQTLNYIARINITTPKRVIACFVLLTIASCFGYSRVEVETNTARMLSPALPLRQAYDAIDNTMGGSMSVELMLNTGTLNGIKNTEFLLKLNELQQKIEALPTVTSTTSINDLLKKINQSMHGNNPAYYVLPSSSRSIAQYLLLYELADGQELDKLLSFKNDVARLTVKTTALGTKQVRELAAFVEKEGKKIFGSSAKVEMAGHLYWVKAMNDLLGAGQQKSFLTAIIIISLLMSVCLRSLKLGLISIVPNIFPVLITLGLMGATGMYMDMPLMSFSAIIIGVAVDDTIHFLFRFKKEFACYGSYSKAITSTLRTVGKPLMFTTVILASGFSVLTFSELTGVAKFGGLACFAFIWALLADFFFVPSLVLLCKPLGKEVITPANHTTPHKRSNTMQGTVIGVIGGSGRVGKEAVTYLLKETPYSIIIGGRTYRPQEIPDSDRTSFKTVDLFSPDSLKEFCSACTIVINCAGPSALVKDIVALSALEHGAHYVDPGGHNPVYHTLTQHQQKLKEKKRVAVIACGILPGLSELFPIYEAQQGLDTINSMEYHYIGRDKWTHNSAYDIAWGVGNIGIGEAPIIYTDGVPKEVNLLTSGKKITLPQPVGTCKLFPVLREEMREFITLNNIKNVAAYGNNWGFWVSMATIVISLFKWHRSERQLHQAAELIVKAARKDMKNKNPGFMLHLLMRGTQNGQPASLTSTLYFEDTYRATGICAAITARLIAEQQIPSGRYWTSQLPNIERFMQYFLQQNYTITRSENIECTPCIQEPAA</sequence>
<dbReference type="SUPFAM" id="SSF51735">
    <property type="entry name" value="NAD(P)-binding Rossmann-fold domains"/>
    <property type="match status" value="1"/>
</dbReference>
<dbReference type="Pfam" id="PF03176">
    <property type="entry name" value="MMPL"/>
    <property type="match status" value="2"/>
</dbReference>